<feature type="region of interest" description="Disordered" evidence="6">
    <location>
        <begin position="551"/>
        <end position="577"/>
    </location>
</feature>
<dbReference type="PROSITE" id="PS50026">
    <property type="entry name" value="EGF_3"/>
    <property type="match status" value="2"/>
</dbReference>
<dbReference type="InterPro" id="IPR013320">
    <property type="entry name" value="ConA-like_dom_sf"/>
</dbReference>
<dbReference type="FunFam" id="2.10.25.10:FF:000095">
    <property type="entry name" value="Notch, isoform B"/>
    <property type="match status" value="1"/>
</dbReference>
<evidence type="ECO:0000259" key="9">
    <source>
        <dbReference type="PROSITE" id="PS50835"/>
    </source>
</evidence>
<evidence type="ECO:0000259" key="8">
    <source>
        <dbReference type="PROSITE" id="PS50026"/>
    </source>
</evidence>
<evidence type="ECO:0000256" key="3">
    <source>
        <dbReference type="ARBA" id="ARBA00023157"/>
    </source>
</evidence>
<proteinExistence type="predicted"/>
<dbReference type="SUPFAM" id="SSF57196">
    <property type="entry name" value="EGF/Laminin"/>
    <property type="match status" value="1"/>
</dbReference>
<feature type="domain" description="Laminin G" evidence="7">
    <location>
        <begin position="121"/>
        <end position="302"/>
    </location>
</feature>
<dbReference type="InterPro" id="IPR003599">
    <property type="entry name" value="Ig_sub"/>
</dbReference>
<dbReference type="SMART" id="SM00181">
    <property type="entry name" value="EGF"/>
    <property type="match status" value="3"/>
</dbReference>
<dbReference type="InterPro" id="IPR001791">
    <property type="entry name" value="Laminin_G"/>
</dbReference>
<dbReference type="WBParaSite" id="L893_g363.t1">
    <property type="protein sequence ID" value="L893_g363.t1"/>
    <property type="gene ID" value="L893_g363"/>
</dbReference>
<dbReference type="PROSITE" id="PS50025">
    <property type="entry name" value="LAM_G_DOMAIN"/>
    <property type="match status" value="3"/>
</dbReference>
<keyword evidence="3 4" id="KW-1015">Disulfide bond</keyword>
<feature type="disulfide bond" evidence="4">
    <location>
        <begin position="637"/>
        <end position="646"/>
    </location>
</feature>
<reference evidence="11" key="1">
    <citation type="submission" date="2016-11" db="UniProtKB">
        <authorList>
            <consortium name="WormBaseParasite"/>
        </authorList>
    </citation>
    <scope>IDENTIFICATION</scope>
</reference>
<name>A0A1I8AAL6_9BILA</name>
<dbReference type="PANTHER" id="PTHR15036:SF85">
    <property type="entry name" value="SP2353, ISOFORM A"/>
    <property type="match status" value="1"/>
</dbReference>
<dbReference type="InterPro" id="IPR007110">
    <property type="entry name" value="Ig-like_dom"/>
</dbReference>
<dbReference type="CDD" id="cd00110">
    <property type="entry name" value="LamG"/>
    <property type="match status" value="3"/>
</dbReference>
<evidence type="ECO:0000256" key="2">
    <source>
        <dbReference type="ARBA" id="ARBA00022737"/>
    </source>
</evidence>
<accession>A0A1I8AAL6</accession>
<evidence type="ECO:0000259" key="7">
    <source>
        <dbReference type="PROSITE" id="PS50025"/>
    </source>
</evidence>
<dbReference type="InterPro" id="IPR050372">
    <property type="entry name" value="Neurexin-related_CASP"/>
</dbReference>
<feature type="domain" description="EGF-like" evidence="8">
    <location>
        <begin position="610"/>
        <end position="647"/>
    </location>
</feature>
<keyword evidence="2" id="KW-0677">Repeat</keyword>
<keyword evidence="10" id="KW-1185">Reference proteome</keyword>
<dbReference type="InterPro" id="IPR013783">
    <property type="entry name" value="Ig-like_fold"/>
</dbReference>
<dbReference type="PANTHER" id="PTHR15036">
    <property type="entry name" value="PIKACHURIN-LIKE PROTEIN"/>
    <property type="match status" value="1"/>
</dbReference>
<feature type="domain" description="Laminin G" evidence="7">
    <location>
        <begin position="378"/>
        <end position="554"/>
    </location>
</feature>
<dbReference type="PROSITE" id="PS01186">
    <property type="entry name" value="EGF_2"/>
    <property type="match status" value="1"/>
</dbReference>
<evidence type="ECO:0000313" key="11">
    <source>
        <dbReference type="WBParaSite" id="L893_g363.t1"/>
    </source>
</evidence>
<feature type="domain" description="EGF-like" evidence="8">
    <location>
        <begin position="298"/>
        <end position="336"/>
    </location>
</feature>
<evidence type="ECO:0000256" key="6">
    <source>
        <dbReference type="SAM" id="MobiDB-lite"/>
    </source>
</evidence>
<feature type="domain" description="Ig-like" evidence="9">
    <location>
        <begin position="33"/>
        <end position="118"/>
    </location>
</feature>
<feature type="disulfide bond" evidence="5">
    <location>
        <begin position="527"/>
        <end position="554"/>
    </location>
</feature>
<dbReference type="CDD" id="cd00054">
    <property type="entry name" value="EGF_CA"/>
    <property type="match status" value="1"/>
</dbReference>
<dbReference type="Gene3D" id="2.60.120.200">
    <property type="match status" value="3"/>
</dbReference>
<dbReference type="InterPro" id="IPR013151">
    <property type="entry name" value="Immunoglobulin_dom"/>
</dbReference>
<protein>
    <submittedName>
        <fullName evidence="11">EGF-like domain-containing protein</fullName>
    </submittedName>
</protein>
<dbReference type="Gene3D" id="2.10.25.10">
    <property type="entry name" value="Laminin"/>
    <property type="match status" value="1"/>
</dbReference>
<feature type="disulfide bond" evidence="4">
    <location>
        <begin position="326"/>
        <end position="335"/>
    </location>
</feature>
<evidence type="ECO:0000256" key="4">
    <source>
        <dbReference type="PROSITE-ProRule" id="PRU00076"/>
    </source>
</evidence>
<dbReference type="Pfam" id="PF00008">
    <property type="entry name" value="EGF"/>
    <property type="match status" value="1"/>
</dbReference>
<dbReference type="SMART" id="SM00282">
    <property type="entry name" value="LamG"/>
    <property type="match status" value="3"/>
</dbReference>
<dbReference type="SMART" id="SM00409">
    <property type="entry name" value="IG"/>
    <property type="match status" value="1"/>
</dbReference>
<evidence type="ECO:0000313" key="10">
    <source>
        <dbReference type="Proteomes" id="UP000095287"/>
    </source>
</evidence>
<dbReference type="PROSITE" id="PS00022">
    <property type="entry name" value="EGF_1"/>
    <property type="match status" value="2"/>
</dbReference>
<dbReference type="Pfam" id="PF00054">
    <property type="entry name" value="Laminin_G_1"/>
    <property type="match status" value="3"/>
</dbReference>
<feature type="disulfide bond" evidence="4">
    <location>
        <begin position="307"/>
        <end position="324"/>
    </location>
</feature>
<dbReference type="GO" id="GO:0016020">
    <property type="term" value="C:membrane"/>
    <property type="evidence" value="ECO:0007669"/>
    <property type="project" value="UniProtKB-SubCell"/>
</dbReference>
<dbReference type="InterPro" id="IPR036179">
    <property type="entry name" value="Ig-like_dom_sf"/>
</dbReference>
<keyword evidence="1 4" id="KW-0245">EGF-like domain</keyword>
<feature type="compositionally biased region" description="Polar residues" evidence="6">
    <location>
        <begin position="560"/>
        <end position="570"/>
    </location>
</feature>
<dbReference type="PROSITE" id="PS50835">
    <property type="entry name" value="IG_LIKE"/>
    <property type="match status" value="1"/>
</dbReference>
<sequence length="858" mass="93657">MLIVLNFYSNTNKKIFSIVVTFVCCVGFRVQFPQGQALHALPIVRAVGEQVNLACPSSMAKGLPGKVHWEKVNGDLPFAHRINQGVLALDKLTKQDAGLYKCTTETNGLASVTHVTLEVTDFVPQFNGIGHLELQPLEEENWKNLDVVLSVKPNVRDGLIFYTEKTNPNSPKPENFHSAGLKGGKIFYKYNVGDGDVYLVGSHPVRVGEWQTIQLTNNPEKGSLTVNSFDVHEHANKGTPPSTVESRNVNLGGLAGVNIRKEHIGVNKPFIGSISQMLVNGKPVDLGESAKRDDDVSQTQICSDNPCQNGAECTVVNVAKGFTCKCPHGYSGDVCQFKDGNCTSTKVCLHGACVDGECQCPYNRRGAQCELTEDEPLTSVQFDGATSYLTLDTPENLRNFSVTMKLQVKDTRKDQLIAYVGSDYNPKSSHVMGLAIINGKFTYIYNNGDGHLVMEGDQSVQSGEVYTVEVKRRGQKSDLKINGRKMDRESRVRLEPFVAGTGLFVGGLPPGVPANRHLASLSPLKGCILKVVLNKEDINVRKAAERNSANVRPCGDDVPTISSVGTQETPQVPVPSGTLYTPVTPSATRPSIVQPTPTASRCSGRECGLIAAKCEAETCGDHGDCEVVNRTHVACICRDYYDGPSCDQFKPIEYAARFDGRAYIEFSADDFPHLTSEKEELIDLRIKTRALNGVIFWQGQHPDTTITGEDYISIGLIDGYLVYAYELGGGAAQITSNMRVNDNKEYRIKAIRKGRNGTLIINNGEPIRGASSGILEMLNVEGNIFMGGLPSLDVMTGGLHSENFVGCIADLRLNGQKMDLMANPIDGKGVKPCDSWQISKKRWIKTKGKRYRSGNLNL</sequence>
<feature type="domain" description="Laminin G" evidence="7">
    <location>
        <begin position="653"/>
        <end position="833"/>
    </location>
</feature>
<evidence type="ECO:0000256" key="5">
    <source>
        <dbReference type="PROSITE-ProRule" id="PRU00122"/>
    </source>
</evidence>
<comment type="caution">
    <text evidence="4">Lacks conserved residue(s) required for the propagation of feature annotation.</text>
</comment>
<dbReference type="Gene3D" id="2.60.40.10">
    <property type="entry name" value="Immunoglobulins"/>
    <property type="match status" value="1"/>
</dbReference>
<dbReference type="InterPro" id="IPR000742">
    <property type="entry name" value="EGF"/>
</dbReference>
<dbReference type="SUPFAM" id="SSF48726">
    <property type="entry name" value="Immunoglobulin"/>
    <property type="match status" value="1"/>
</dbReference>
<dbReference type="Pfam" id="PF00047">
    <property type="entry name" value="ig"/>
    <property type="match status" value="1"/>
</dbReference>
<evidence type="ECO:0000256" key="1">
    <source>
        <dbReference type="ARBA" id="ARBA00022536"/>
    </source>
</evidence>
<organism evidence="10 11">
    <name type="scientific">Steinernema glaseri</name>
    <dbReference type="NCBI Taxonomy" id="37863"/>
    <lineage>
        <taxon>Eukaryota</taxon>
        <taxon>Metazoa</taxon>
        <taxon>Ecdysozoa</taxon>
        <taxon>Nematoda</taxon>
        <taxon>Chromadorea</taxon>
        <taxon>Rhabditida</taxon>
        <taxon>Tylenchina</taxon>
        <taxon>Panagrolaimomorpha</taxon>
        <taxon>Strongyloidoidea</taxon>
        <taxon>Steinernematidae</taxon>
        <taxon>Steinernema</taxon>
    </lineage>
</organism>
<dbReference type="Proteomes" id="UP000095287">
    <property type="component" value="Unplaced"/>
</dbReference>
<dbReference type="SUPFAM" id="SSF49899">
    <property type="entry name" value="Concanavalin A-like lectins/glucanases"/>
    <property type="match status" value="3"/>
</dbReference>
<dbReference type="AlphaFoldDB" id="A0A1I8AAL6"/>